<dbReference type="PANTHER" id="PTHR16263">
    <property type="entry name" value="TETRATRICOPEPTIDE REPEAT PROTEIN 38"/>
    <property type="match status" value="1"/>
</dbReference>
<dbReference type="InterPro" id="IPR011990">
    <property type="entry name" value="TPR-like_helical_dom_sf"/>
</dbReference>
<dbReference type="GeneID" id="20217538"/>
<dbReference type="InterPro" id="IPR033891">
    <property type="entry name" value="TTC38"/>
</dbReference>
<keyword evidence="3" id="KW-0677">Repeat</keyword>
<reference evidence="5 7" key="2">
    <citation type="journal article" date="2013" name="Nature">
        <title>Insights into bilaterian evolution from three spiralian genomes.</title>
        <authorList>
            <person name="Simakov O."/>
            <person name="Marletaz F."/>
            <person name="Cho S.J."/>
            <person name="Edsinger-Gonzales E."/>
            <person name="Havlak P."/>
            <person name="Hellsten U."/>
            <person name="Kuo D.H."/>
            <person name="Larsson T."/>
            <person name="Lv J."/>
            <person name="Arendt D."/>
            <person name="Savage R."/>
            <person name="Osoegawa K."/>
            <person name="de Jong P."/>
            <person name="Grimwood J."/>
            <person name="Chapman J.A."/>
            <person name="Shapiro H."/>
            <person name="Aerts A."/>
            <person name="Otillar R.P."/>
            <person name="Terry A.Y."/>
            <person name="Boore J.L."/>
            <person name="Grigoriev I.V."/>
            <person name="Lindberg D.R."/>
            <person name="Seaver E.C."/>
            <person name="Weisblat D.A."/>
            <person name="Putnam N.H."/>
            <person name="Rokhsar D.S."/>
        </authorList>
    </citation>
    <scope>NUCLEOTIDE SEQUENCE</scope>
</reference>
<dbReference type="KEGG" id="hro:HELRODRAFT_94141"/>
<evidence type="ECO:0000256" key="4">
    <source>
        <dbReference type="ARBA" id="ARBA00022803"/>
    </source>
</evidence>
<dbReference type="AlphaFoldDB" id="T1G8Z1"/>
<evidence type="ECO:0000313" key="6">
    <source>
        <dbReference type="EnsemblMetazoa" id="HelroP94141"/>
    </source>
</evidence>
<keyword evidence="4" id="KW-0802">TPR repeat</keyword>
<sequence>MGHVLLNSIQFLGTTSNPLTNKEFRESLDLTYRLAIENVNLSEREKLHVDALRKLDEGFMGKASTIWERILQSHPTDPLALKLAAESYFYLGYKRDLKGSIERVQDKWSPQVPYWHFLFGMKAFGCCENEEYEEAERLAKEGLKHLRNDIWSTHALAHVYEMIGQFNLGAKFLDETVDDWQSCNLMSCHVHWHNAVFNIERGDHGRALAIYDAKIGPRIQEDPDNMLNVVDACSILYRLMLEGVDLKDRFCGLISTCENHANDHVYTFNDLHFLMVFLGSGHRVKARQFVQSIEDYLSTQPHANEYTMTSRLVGLKLSRAMLAYHEGFYEEAVELFREMMKEIQEGKFGKGREGLEKEMGPKEAKSGEGLFGAFQPSIKRDLVVVIGGSDAQRDVFAQFCIHASMNSKKPEHQSLARDLLQQRKIIKPISPLTDRLMAKLQSCTRDR</sequence>
<proteinExistence type="inferred from homology"/>
<dbReference type="OMA" id="YAFNDVH"/>
<dbReference type="CDD" id="cd05804">
    <property type="entry name" value="StaR_like"/>
    <property type="match status" value="1"/>
</dbReference>
<dbReference type="RefSeq" id="XP_009015963.1">
    <property type="nucleotide sequence ID" value="XM_009017715.1"/>
</dbReference>
<dbReference type="CTD" id="20217538"/>
<dbReference type="eggNOG" id="KOG2610">
    <property type="taxonomic scope" value="Eukaryota"/>
</dbReference>
<keyword evidence="7" id="KW-1185">Reference proteome</keyword>
<dbReference type="InParanoid" id="T1G8Z1"/>
<dbReference type="EMBL" id="AMQM01000654">
    <property type="status" value="NOT_ANNOTATED_CDS"/>
    <property type="molecule type" value="Genomic_DNA"/>
</dbReference>
<dbReference type="EMBL" id="KB096324">
    <property type="protein sequence ID" value="ESO06595.1"/>
    <property type="molecule type" value="Genomic_DNA"/>
</dbReference>
<dbReference type="Proteomes" id="UP000015101">
    <property type="component" value="Unassembled WGS sequence"/>
</dbReference>
<gene>
    <name evidence="6" type="primary">20217538</name>
    <name evidence="5" type="ORF">HELRODRAFT_94141</name>
</gene>
<reference evidence="6" key="3">
    <citation type="submission" date="2015-06" db="UniProtKB">
        <authorList>
            <consortium name="EnsemblMetazoa"/>
        </authorList>
    </citation>
    <scope>IDENTIFICATION</scope>
</reference>
<evidence type="ECO:0000256" key="3">
    <source>
        <dbReference type="ARBA" id="ARBA00022737"/>
    </source>
</evidence>
<organism evidence="6 7">
    <name type="scientific">Helobdella robusta</name>
    <name type="common">Californian leech</name>
    <dbReference type="NCBI Taxonomy" id="6412"/>
    <lineage>
        <taxon>Eukaryota</taxon>
        <taxon>Metazoa</taxon>
        <taxon>Spiralia</taxon>
        <taxon>Lophotrochozoa</taxon>
        <taxon>Annelida</taxon>
        <taxon>Clitellata</taxon>
        <taxon>Hirudinea</taxon>
        <taxon>Rhynchobdellida</taxon>
        <taxon>Glossiphoniidae</taxon>
        <taxon>Helobdella</taxon>
    </lineage>
</organism>
<dbReference type="OrthoDB" id="1427555at2759"/>
<dbReference type="Gene3D" id="1.25.40.10">
    <property type="entry name" value="Tetratricopeptide repeat domain"/>
    <property type="match status" value="1"/>
</dbReference>
<evidence type="ECO:0000313" key="7">
    <source>
        <dbReference type="Proteomes" id="UP000015101"/>
    </source>
</evidence>
<evidence type="ECO:0000256" key="1">
    <source>
        <dbReference type="ARBA" id="ARBA00005857"/>
    </source>
</evidence>
<name>T1G8Z1_HELRO</name>
<dbReference type="HOGENOM" id="CLU_029972_1_2_1"/>
<evidence type="ECO:0000256" key="2">
    <source>
        <dbReference type="ARBA" id="ARBA00019992"/>
    </source>
</evidence>
<accession>T1G8Z1</accession>
<comment type="similarity">
    <text evidence="1">Belongs to the TTC38 family.</text>
</comment>
<evidence type="ECO:0000313" key="5">
    <source>
        <dbReference type="EMBL" id="ESO06595.1"/>
    </source>
</evidence>
<dbReference type="EnsemblMetazoa" id="HelroT94141">
    <property type="protein sequence ID" value="HelroP94141"/>
    <property type="gene ID" value="HelroG94141"/>
</dbReference>
<dbReference type="SUPFAM" id="SSF48452">
    <property type="entry name" value="TPR-like"/>
    <property type="match status" value="1"/>
</dbReference>
<dbReference type="PANTHER" id="PTHR16263:SF4">
    <property type="entry name" value="TETRATRICOPEPTIDE REPEAT PROTEIN 38"/>
    <property type="match status" value="1"/>
</dbReference>
<protein>
    <recommendedName>
        <fullName evidence="2">Tetratricopeptide repeat protein 38</fullName>
    </recommendedName>
</protein>
<reference evidence="7" key="1">
    <citation type="submission" date="2012-12" db="EMBL/GenBank/DDBJ databases">
        <authorList>
            <person name="Hellsten U."/>
            <person name="Grimwood J."/>
            <person name="Chapman J.A."/>
            <person name="Shapiro H."/>
            <person name="Aerts A."/>
            <person name="Otillar R.P."/>
            <person name="Terry A.Y."/>
            <person name="Boore J.L."/>
            <person name="Simakov O."/>
            <person name="Marletaz F."/>
            <person name="Cho S.-J."/>
            <person name="Edsinger-Gonzales E."/>
            <person name="Havlak P."/>
            <person name="Kuo D.-H."/>
            <person name="Larsson T."/>
            <person name="Lv J."/>
            <person name="Arendt D."/>
            <person name="Savage R."/>
            <person name="Osoegawa K."/>
            <person name="de Jong P."/>
            <person name="Lindberg D.R."/>
            <person name="Seaver E.C."/>
            <person name="Weisblat D.A."/>
            <person name="Putnam N.H."/>
            <person name="Grigoriev I.V."/>
            <person name="Rokhsar D.S."/>
        </authorList>
    </citation>
    <scope>NUCLEOTIDE SEQUENCE</scope>
</reference>